<dbReference type="InterPro" id="IPR008936">
    <property type="entry name" value="Rho_GTPase_activation_prot"/>
</dbReference>
<proteinExistence type="predicted"/>
<reference evidence="5" key="1">
    <citation type="journal article" date="2011" name="Proc. Natl. Acad. Sci. U.S.A.">
        <title>Obligate biotrophy features unraveled by the genomic analysis of rust fungi.</title>
        <authorList>
            <person name="Duplessis S."/>
            <person name="Cuomo C.A."/>
            <person name="Lin Y.-C."/>
            <person name="Aerts A."/>
            <person name="Tisserant E."/>
            <person name="Veneault-Fourrey C."/>
            <person name="Joly D.L."/>
            <person name="Hacquard S."/>
            <person name="Amselem J."/>
            <person name="Cantarel B.L."/>
            <person name="Chiu R."/>
            <person name="Coutinho P.M."/>
            <person name="Feau N."/>
            <person name="Field M."/>
            <person name="Frey P."/>
            <person name="Gelhaye E."/>
            <person name="Goldberg J."/>
            <person name="Grabherr M.G."/>
            <person name="Kodira C.D."/>
            <person name="Kohler A."/>
            <person name="Kuees U."/>
            <person name="Lindquist E.A."/>
            <person name="Lucas S.M."/>
            <person name="Mago R."/>
            <person name="Mauceli E."/>
            <person name="Morin E."/>
            <person name="Murat C."/>
            <person name="Pangilinan J.L."/>
            <person name="Park R."/>
            <person name="Pearson M."/>
            <person name="Quesneville H."/>
            <person name="Rouhier N."/>
            <person name="Sakthikumar S."/>
            <person name="Salamov A.A."/>
            <person name="Schmutz J."/>
            <person name="Selles B."/>
            <person name="Shapiro H."/>
            <person name="Tanguay P."/>
            <person name="Tuskan G.A."/>
            <person name="Henrissat B."/>
            <person name="Van de Peer Y."/>
            <person name="Rouze P."/>
            <person name="Ellis J.G."/>
            <person name="Dodds P.N."/>
            <person name="Schein J.E."/>
            <person name="Zhong S."/>
            <person name="Hamelin R.C."/>
            <person name="Grigoriev I.V."/>
            <person name="Szabo L.J."/>
            <person name="Martin F."/>
        </authorList>
    </citation>
    <scope>NUCLEOTIDE SEQUENCE [LARGE SCALE GENOMIC DNA]</scope>
    <source>
        <strain evidence="5">98AG31 / pathotype 3-4-7</strain>
    </source>
</reference>
<evidence type="ECO:0000256" key="2">
    <source>
        <dbReference type="SAM" id="MobiDB-lite"/>
    </source>
</evidence>
<feature type="region of interest" description="Disordered" evidence="2">
    <location>
        <begin position="60"/>
        <end position="83"/>
    </location>
</feature>
<dbReference type="VEuPathDB" id="FungiDB:MELLADRAFT_117644"/>
<evidence type="ECO:0000259" key="3">
    <source>
        <dbReference type="PROSITE" id="PS50238"/>
    </source>
</evidence>
<dbReference type="CDD" id="cd00159">
    <property type="entry name" value="RhoGAP"/>
    <property type="match status" value="1"/>
</dbReference>
<dbReference type="SUPFAM" id="SSF48350">
    <property type="entry name" value="GTPase activation domain, GAP"/>
    <property type="match status" value="1"/>
</dbReference>
<feature type="compositionally biased region" description="Polar residues" evidence="2">
    <location>
        <begin position="273"/>
        <end position="290"/>
    </location>
</feature>
<feature type="compositionally biased region" description="Low complexity" evidence="2">
    <location>
        <begin position="60"/>
        <end position="69"/>
    </location>
</feature>
<feature type="compositionally biased region" description="Low complexity" evidence="2">
    <location>
        <begin position="197"/>
        <end position="213"/>
    </location>
</feature>
<feature type="compositionally biased region" description="Polar residues" evidence="2">
    <location>
        <begin position="683"/>
        <end position="693"/>
    </location>
</feature>
<dbReference type="KEGG" id="mlr:MELLADRAFT_117644"/>
<dbReference type="OrthoDB" id="79452at2759"/>
<sequence>MMRPQSNGARKLFNSEWICLIRLLDKVYEHLTTKLLSIREREREMSLISRRNQFYYQSNQLNNSSNSLDSSHHPYQSQYSRDTNPKIVNRSRSVTFKDGSALHDHHQIINHRNRNLSLTERTTRVVEFPQHSTHQTQHHYQQDYYQNKENQSECLKELDSNQTPINTNTHLKRHRRKSRSDLQLKSNSNSISPNSHANPSITSSPPASITPSSNNLATIQFPIRLDTRTELISILDSILGSHRLSTLVNLDHLRNEPNDTPTISPSSNPTSPQLSVQSPTPSATDTSQSKGLFKRLGWRTRAITLASIRPSTATTSKLTEDPPSSQRDSIKSFRLFGAPLSETACASCVTIIGGQKHRLPILVFKTVEEIYTRGLGIPGLFRTKGNPLRIESLIKAFETSPSYGDLVALDREGVFDLCDLLRNFLWSLPQPLLEPDLGELFWTTCVDEDGPEKLPIATRVTIAQVIFRLLPTRSFSLLVYLIAFLSQIPLSPGNQLSLPMISQIFGPALLAPRKVGIVGLGIDGHSALLESNMPKEISRRAVNGLAWLQSNWNQITDGLLDERIRYPPPQASLPSVPTSPRALTIVEEASFECDSEGQAETEVEKIISSDKKTESQPEIETESTIVALQPRKANDSSRSLSVSSSAKKPLDPRPTSCSQSLIDYPQSTARMSCGNLSHHLDPSLSTMSDSQKTIDPPRSLSASSATKKHSNPRPISTSQSLFNYTQSKASSSLSDVLHHPEACSSSIPEHRETLALPRSVSTSSVPKLSETTRLFSPQSLIEDFGKTESSPALASHLRRDSETSNASITLSSASVLSTLLTPIQGNLSRSRQERFPSMVLEAETEPIFVTSPPAIHTSQSTAPTSFGSSLSNAQSIVDQYEAHGPEQLRKIIDSFKAQDHRERRVSTCTSRCESCSSVLPGDLKRYSIGATWTASDSPKLCSCPINIRPRIPISTRTKRTIPTLSTRKTTQAVKRIGVAEEDSSEEDSDPLLALSEMMRSKNGMIRAQAETIKAQAELLVESENRLAAQTAHSRTEELDEYFIPLLKSIESLNKENRKRIENELIRLRFTWEMERKDYEEEKVKIKEKLLNTLQDYEKVCDQLSVIRRAIGEEPNHSHDNGNGQSSSSSSSL</sequence>
<feature type="compositionally biased region" description="Polar residues" evidence="2">
    <location>
        <begin position="160"/>
        <end position="169"/>
    </location>
</feature>
<dbReference type="PANTHER" id="PTHR15228:SF25">
    <property type="entry name" value="F-BAR DOMAIN-CONTAINING PROTEIN"/>
    <property type="match status" value="1"/>
</dbReference>
<dbReference type="GO" id="GO:0007165">
    <property type="term" value="P:signal transduction"/>
    <property type="evidence" value="ECO:0007669"/>
    <property type="project" value="InterPro"/>
</dbReference>
<dbReference type="PANTHER" id="PTHR15228">
    <property type="entry name" value="SPERMATHECAL PHYSIOLOGY VARIANT"/>
    <property type="match status" value="1"/>
</dbReference>
<feature type="domain" description="Rho-GAP" evidence="3">
    <location>
        <begin position="338"/>
        <end position="556"/>
    </location>
</feature>
<feature type="region of interest" description="Disordered" evidence="2">
    <location>
        <begin position="673"/>
        <end position="720"/>
    </location>
</feature>
<dbReference type="GeneID" id="18926060"/>
<dbReference type="GO" id="GO:0005938">
    <property type="term" value="C:cell cortex"/>
    <property type="evidence" value="ECO:0007669"/>
    <property type="project" value="TreeGrafter"/>
</dbReference>
<organism evidence="5">
    <name type="scientific">Melampsora larici-populina (strain 98AG31 / pathotype 3-4-7)</name>
    <name type="common">Poplar leaf rust fungus</name>
    <dbReference type="NCBI Taxonomy" id="747676"/>
    <lineage>
        <taxon>Eukaryota</taxon>
        <taxon>Fungi</taxon>
        <taxon>Dikarya</taxon>
        <taxon>Basidiomycota</taxon>
        <taxon>Pucciniomycotina</taxon>
        <taxon>Pucciniomycetes</taxon>
        <taxon>Pucciniales</taxon>
        <taxon>Melampsoraceae</taxon>
        <taxon>Melampsora</taxon>
    </lineage>
</organism>
<gene>
    <name evidence="4" type="ORF">MELLADRAFT_117644</name>
</gene>
<evidence type="ECO:0000313" key="4">
    <source>
        <dbReference type="EMBL" id="EGG02080.1"/>
    </source>
</evidence>
<evidence type="ECO:0000313" key="5">
    <source>
        <dbReference type="Proteomes" id="UP000001072"/>
    </source>
</evidence>
<dbReference type="InterPro" id="IPR000198">
    <property type="entry name" value="RhoGAP_dom"/>
</dbReference>
<dbReference type="RefSeq" id="XP_007414617.1">
    <property type="nucleotide sequence ID" value="XM_007414555.1"/>
</dbReference>
<dbReference type="GO" id="GO:0005096">
    <property type="term" value="F:GTPase activator activity"/>
    <property type="evidence" value="ECO:0007669"/>
    <property type="project" value="UniProtKB-KW"/>
</dbReference>
<feature type="region of interest" description="Disordered" evidence="2">
    <location>
        <begin position="1111"/>
        <end position="1132"/>
    </location>
</feature>
<evidence type="ECO:0000256" key="1">
    <source>
        <dbReference type="ARBA" id="ARBA00022468"/>
    </source>
</evidence>
<feature type="compositionally biased region" description="Polar residues" evidence="2">
    <location>
        <begin position="181"/>
        <end position="196"/>
    </location>
</feature>
<dbReference type="Gene3D" id="1.10.555.10">
    <property type="entry name" value="Rho GTPase activation protein"/>
    <property type="match status" value="1"/>
</dbReference>
<feature type="region of interest" description="Disordered" evidence="2">
    <location>
        <begin position="255"/>
        <end position="291"/>
    </location>
</feature>
<dbReference type="AlphaFoldDB" id="F4RZX9"/>
<dbReference type="SMART" id="SM00324">
    <property type="entry name" value="RhoGAP"/>
    <property type="match status" value="1"/>
</dbReference>
<dbReference type="InParanoid" id="F4RZX9"/>
<feature type="region of interest" description="Disordered" evidence="2">
    <location>
        <begin position="160"/>
        <end position="213"/>
    </location>
</feature>
<protein>
    <recommendedName>
        <fullName evidence="3">Rho-GAP domain-containing protein</fullName>
    </recommendedName>
</protein>
<name>F4RZX9_MELLP</name>
<dbReference type="HOGENOM" id="CLU_278867_0_0_1"/>
<feature type="compositionally biased region" description="Polar residues" evidence="2">
    <location>
        <begin position="616"/>
        <end position="626"/>
    </location>
</feature>
<dbReference type="STRING" id="747676.F4RZX9"/>
<feature type="compositionally biased region" description="Low complexity" evidence="2">
    <location>
        <begin position="636"/>
        <end position="645"/>
    </location>
</feature>
<dbReference type="Proteomes" id="UP000001072">
    <property type="component" value="Unassembled WGS sequence"/>
</dbReference>
<accession>F4RZX9</accession>
<dbReference type="GO" id="GO:0060237">
    <property type="term" value="P:regulation of fungal-type cell wall organization"/>
    <property type="evidence" value="ECO:0007669"/>
    <property type="project" value="TreeGrafter"/>
</dbReference>
<feature type="compositionally biased region" description="Polar residues" evidence="2">
    <location>
        <begin position="73"/>
        <end position="82"/>
    </location>
</feature>
<dbReference type="EMBL" id="GL883133">
    <property type="protein sequence ID" value="EGG02080.1"/>
    <property type="molecule type" value="Genomic_DNA"/>
</dbReference>
<dbReference type="PROSITE" id="PS50238">
    <property type="entry name" value="RHOGAP"/>
    <property type="match status" value="1"/>
</dbReference>
<feature type="compositionally biased region" description="Low complexity" evidence="2">
    <location>
        <begin position="260"/>
        <end position="272"/>
    </location>
</feature>
<dbReference type="Pfam" id="PF00620">
    <property type="entry name" value="RhoGAP"/>
    <property type="match status" value="1"/>
</dbReference>
<feature type="region of interest" description="Disordered" evidence="2">
    <location>
        <begin position="607"/>
        <end position="660"/>
    </location>
</feature>
<keyword evidence="1" id="KW-0343">GTPase activation</keyword>
<dbReference type="InterPro" id="IPR051025">
    <property type="entry name" value="RhoGAP"/>
</dbReference>
<dbReference type="eggNOG" id="KOG1453">
    <property type="taxonomic scope" value="Eukaryota"/>
</dbReference>
<keyword evidence="5" id="KW-1185">Reference proteome</keyword>